<dbReference type="PATRIC" id="fig|1229276.3.peg.2721"/>
<reference evidence="2" key="1">
    <citation type="submission" date="2014-04" db="EMBL/GenBank/DDBJ databases">
        <title>Whole-Genome optical mapping and complete genome sequence of Sphingobacterium deserti sp. nov., a new spaces isolated from desert in the west of China.</title>
        <authorList>
            <person name="Teng C."/>
            <person name="Zhou Z."/>
            <person name="Li X."/>
            <person name="Chen M."/>
            <person name="Lin M."/>
            <person name="Wang L."/>
            <person name="Su S."/>
            <person name="Zhang C."/>
            <person name="Zhang W."/>
        </authorList>
    </citation>
    <scope>NUCLEOTIDE SEQUENCE [LARGE SCALE GENOMIC DNA]</scope>
    <source>
        <strain evidence="2">ACCC05744</strain>
    </source>
</reference>
<dbReference type="PROSITE" id="PS51257">
    <property type="entry name" value="PROKAR_LIPOPROTEIN"/>
    <property type="match status" value="1"/>
</dbReference>
<evidence type="ECO:0000313" key="2">
    <source>
        <dbReference type="Proteomes" id="UP000031802"/>
    </source>
</evidence>
<proteinExistence type="predicted"/>
<accession>A0A0B8T7A6</accession>
<reference evidence="1 2" key="2">
    <citation type="journal article" date="2015" name="PLoS ONE">
        <title>Whole-Genome Optical Mapping and Finished Genome Sequence of Sphingobacterium deserti sp. nov., a New Species Isolated from the Western Desert of China.</title>
        <authorList>
            <person name="Teng C."/>
            <person name="Zhou Z."/>
            <person name="Molnar I."/>
            <person name="Li X."/>
            <person name="Tang R."/>
            <person name="Chen M."/>
            <person name="Wang L."/>
            <person name="Su S."/>
            <person name="Zhang W."/>
            <person name="Lin M."/>
        </authorList>
    </citation>
    <scope>NUCLEOTIDE SEQUENCE [LARGE SCALE GENOMIC DNA]</scope>
    <source>
        <strain evidence="2">ACCC05744</strain>
    </source>
</reference>
<evidence type="ECO:0008006" key="3">
    <source>
        <dbReference type="Google" id="ProtNLM"/>
    </source>
</evidence>
<dbReference type="OrthoDB" id="637707at2"/>
<organism evidence="1 2">
    <name type="scientific">Sphingobacterium deserti</name>
    <dbReference type="NCBI Taxonomy" id="1229276"/>
    <lineage>
        <taxon>Bacteria</taxon>
        <taxon>Pseudomonadati</taxon>
        <taxon>Bacteroidota</taxon>
        <taxon>Sphingobacteriia</taxon>
        <taxon>Sphingobacteriales</taxon>
        <taxon>Sphingobacteriaceae</taxon>
        <taxon>Sphingobacterium</taxon>
    </lineage>
</organism>
<protein>
    <recommendedName>
        <fullName evidence="3">Lipoprotein</fullName>
    </recommendedName>
</protein>
<name>A0A0B8T7A6_9SPHI</name>
<comment type="caution">
    <text evidence="1">The sequence shown here is derived from an EMBL/GenBank/DDBJ whole genome shotgun (WGS) entry which is preliminary data.</text>
</comment>
<dbReference type="eggNOG" id="ENOG502ZCA0">
    <property type="taxonomic scope" value="Bacteria"/>
</dbReference>
<dbReference type="Pfam" id="PF14054">
    <property type="entry name" value="DUF4249"/>
    <property type="match status" value="1"/>
</dbReference>
<dbReference type="Proteomes" id="UP000031802">
    <property type="component" value="Unassembled WGS sequence"/>
</dbReference>
<keyword evidence="2" id="KW-1185">Reference proteome</keyword>
<sequence length="266" mass="30367">MRTYFYLYIIAFCAVFASCEEVIDIDLNEADPRLVIEAQLSDLGTVQRIRVSRTVAFTESINSRPVDDASVTVTDNRGRVFNFVYEENGYYVNRNFRPVATRNYDLLVNVEGELYESSCQMPSYVEVDSVGILEESIFGDNYYFATFKFQDPANVANYYKYDLSINSATFRFASALNDRFNDGLYVTHQISDQDTDIVPGDSIVVRRYCVDRRVYEYWNEFQSTNPGTAAPGNPTSNISNNALGYFSVASVKEFGLRVPEIILREE</sequence>
<dbReference type="RefSeq" id="WP_052072393.1">
    <property type="nucleotide sequence ID" value="NZ_JJMU01000048.1"/>
</dbReference>
<dbReference type="AlphaFoldDB" id="A0A0B8T7A6"/>
<gene>
    <name evidence="1" type="ORF">DI53_2646</name>
</gene>
<dbReference type="STRING" id="1229276.DI53_2646"/>
<dbReference type="InterPro" id="IPR025345">
    <property type="entry name" value="DUF4249"/>
</dbReference>
<dbReference type="EMBL" id="JJMU01000048">
    <property type="protein sequence ID" value="KGE13585.1"/>
    <property type="molecule type" value="Genomic_DNA"/>
</dbReference>
<evidence type="ECO:0000313" key="1">
    <source>
        <dbReference type="EMBL" id="KGE13585.1"/>
    </source>
</evidence>